<protein>
    <submittedName>
        <fullName evidence="2">Uncharacterized protein</fullName>
    </submittedName>
</protein>
<reference evidence="2 3" key="1">
    <citation type="journal article" date="2012" name="Genome Biol.">
        <title>Genome and low-iron response of an oceanic diatom adapted to chronic iron limitation.</title>
        <authorList>
            <person name="Lommer M."/>
            <person name="Specht M."/>
            <person name="Roy A.S."/>
            <person name="Kraemer L."/>
            <person name="Andreson R."/>
            <person name="Gutowska M.A."/>
            <person name="Wolf J."/>
            <person name="Bergner S.V."/>
            <person name="Schilhabel M.B."/>
            <person name="Klostermeier U.C."/>
            <person name="Beiko R.G."/>
            <person name="Rosenstiel P."/>
            <person name="Hippler M."/>
            <person name="Laroche J."/>
        </authorList>
    </citation>
    <scope>NUCLEOTIDE SEQUENCE [LARGE SCALE GENOMIC DNA]</scope>
    <source>
        <strain evidence="2 3">CCMP1005</strain>
    </source>
</reference>
<feature type="non-terminal residue" evidence="2">
    <location>
        <position position="243"/>
    </location>
</feature>
<dbReference type="EMBL" id="AGNL01003695">
    <property type="protein sequence ID" value="EJK74416.1"/>
    <property type="molecule type" value="Genomic_DNA"/>
</dbReference>
<feature type="compositionally biased region" description="Low complexity" evidence="1">
    <location>
        <begin position="181"/>
        <end position="197"/>
    </location>
</feature>
<organism evidence="2 3">
    <name type="scientific">Thalassiosira oceanica</name>
    <name type="common">Marine diatom</name>
    <dbReference type="NCBI Taxonomy" id="159749"/>
    <lineage>
        <taxon>Eukaryota</taxon>
        <taxon>Sar</taxon>
        <taxon>Stramenopiles</taxon>
        <taxon>Ochrophyta</taxon>
        <taxon>Bacillariophyta</taxon>
        <taxon>Coscinodiscophyceae</taxon>
        <taxon>Thalassiosirophycidae</taxon>
        <taxon>Thalassiosirales</taxon>
        <taxon>Thalassiosiraceae</taxon>
        <taxon>Thalassiosira</taxon>
    </lineage>
</organism>
<evidence type="ECO:0000256" key="1">
    <source>
        <dbReference type="SAM" id="MobiDB-lite"/>
    </source>
</evidence>
<name>K0TK87_THAOC</name>
<accession>K0TK87</accession>
<sequence>MQEHQADCRLAGHQHNQAIHRSHGLLHGGQGPLLPPPAPPAPPPGRPRPDLPPPRPPRRRPVRRGTEAPEYVDGILWLTVGDVAGSAGGEETAPERWETLAVGLRMAVDYLEGRTDELPRLGGDGEEDEGTGEFSPSFWTHEIVTSGNSARSHLLPSESSGLGTGGGGVYAEGPRIPATTPDGSASPPSAAIPAGEEAGSEAGEEAYKPPASSSPVFRLMSALPSAVGRHVEHPEPRVRSLVG</sequence>
<comment type="caution">
    <text evidence="2">The sequence shown here is derived from an EMBL/GenBank/DDBJ whole genome shotgun (WGS) entry which is preliminary data.</text>
</comment>
<dbReference type="AlphaFoldDB" id="K0TK87"/>
<keyword evidence="3" id="KW-1185">Reference proteome</keyword>
<dbReference type="Proteomes" id="UP000266841">
    <property type="component" value="Unassembled WGS sequence"/>
</dbReference>
<evidence type="ECO:0000313" key="3">
    <source>
        <dbReference type="Proteomes" id="UP000266841"/>
    </source>
</evidence>
<feature type="region of interest" description="Disordered" evidence="1">
    <location>
        <begin position="147"/>
        <end position="215"/>
    </location>
</feature>
<feature type="compositionally biased region" description="Pro residues" evidence="1">
    <location>
        <begin position="33"/>
        <end position="55"/>
    </location>
</feature>
<feature type="region of interest" description="Disordered" evidence="1">
    <location>
        <begin position="1"/>
        <end position="68"/>
    </location>
</feature>
<proteinExistence type="predicted"/>
<evidence type="ECO:0000313" key="2">
    <source>
        <dbReference type="EMBL" id="EJK74416.1"/>
    </source>
</evidence>
<gene>
    <name evidence="2" type="ORF">THAOC_03909</name>
</gene>